<keyword evidence="4 5" id="KW-0472">Membrane</keyword>
<organism evidence="7">
    <name type="scientific">Guillardia theta</name>
    <name type="common">Cryptophyte</name>
    <name type="synonym">Cryptomonas phi</name>
    <dbReference type="NCBI Taxonomy" id="55529"/>
    <lineage>
        <taxon>Eukaryota</taxon>
        <taxon>Cryptophyceae</taxon>
        <taxon>Pyrenomonadales</taxon>
        <taxon>Geminigeraceae</taxon>
        <taxon>Guillardia</taxon>
    </lineage>
</organism>
<feature type="transmembrane region" description="Helical" evidence="5">
    <location>
        <begin position="285"/>
        <end position="304"/>
    </location>
</feature>
<keyword evidence="2 5" id="KW-0812">Transmembrane</keyword>
<gene>
    <name evidence="7" type="primary">nad2</name>
</gene>
<feature type="transmembrane region" description="Helical" evidence="5">
    <location>
        <begin position="311"/>
        <end position="332"/>
    </location>
</feature>
<evidence type="ECO:0000256" key="5">
    <source>
        <dbReference type="SAM" id="Phobius"/>
    </source>
</evidence>
<name>A0A481WBC2_GUITH</name>
<evidence type="ECO:0000313" key="7">
    <source>
        <dbReference type="EMBL" id="QBJ06319.1"/>
    </source>
</evidence>
<dbReference type="NCBIfam" id="TIGR01770">
    <property type="entry name" value="NDH_I_N"/>
    <property type="match status" value="1"/>
</dbReference>
<reference evidence="7" key="2">
    <citation type="submission" date="2018-09" db="EMBL/GenBank/DDBJ databases">
        <authorList>
            <person name="Suo F.Y."/>
            <person name="Ma Y.F."/>
            <person name="Huang L.D."/>
        </authorList>
    </citation>
    <scope>NUCLEOTIDE SEQUENCE</scope>
</reference>
<feature type="domain" description="NADH:quinone oxidoreductase/Mrp antiporter transmembrane" evidence="6">
    <location>
        <begin position="133"/>
        <end position="433"/>
    </location>
</feature>
<dbReference type="Pfam" id="PF00361">
    <property type="entry name" value="Proton_antipo_M"/>
    <property type="match status" value="1"/>
</dbReference>
<dbReference type="GO" id="GO:0016020">
    <property type="term" value="C:membrane"/>
    <property type="evidence" value="ECO:0007669"/>
    <property type="project" value="UniProtKB-SubCell"/>
</dbReference>
<dbReference type="InterPro" id="IPR010096">
    <property type="entry name" value="NADH-Q_OxRdtase_suN/2"/>
</dbReference>
<feature type="transmembrane region" description="Helical" evidence="5">
    <location>
        <begin position="380"/>
        <end position="399"/>
    </location>
</feature>
<sequence>MNLLFFTNDWIGFLPEFFLIVCINFVLLYAVIYSSSPFFNFPVLANNVSWLTIQILILILLLNLNYSSYKAVIFNNALILDFFGSYVKIFMVLATIFVILMSFKYVKAEPVNNFEFPLLILFSLLGSFLIISSYDLLSLYLAVELQSFSSYILSALKRNSEYSAEAGLKYFILGAFSSGFLLFGCSLIYGFTGTTNYKQLSLILIETDCFDLSNYFVFFGVVLILVAFFFKFSAAPFHLWSPDIYEGSSTPVTAFFAIVPKLGLITFFLRLFFDSLYALFDFWHIFFIVSSMSSMLIGGFGAIWQVKLKRLLAFSSISHVGYMFIGFTTGSIESIHAVVFYCLIYMLLSISSFSLLLMIRNNNTGKKVKYIEDIAIISKTNPFIGLCFVITFFSIAGIPPLAGFFSKMFIFLNAINNSMYSLAFVGVITSTISCFYYLRIIQVGFFDQASAWISVEKVNKEISIVISLVMMVMVLFFIHPSMIVTLVYNCVTSLCF</sequence>
<dbReference type="PRINTS" id="PR01434">
    <property type="entry name" value="NADHDHGNASE5"/>
</dbReference>
<feature type="transmembrane region" description="Helical" evidence="5">
    <location>
        <begin position="212"/>
        <end position="232"/>
    </location>
</feature>
<proteinExistence type="inferred from homology"/>
<geneLocation type="mitochondrion" evidence="7"/>
<feature type="transmembrane region" description="Helical" evidence="5">
    <location>
        <begin position="338"/>
        <end position="359"/>
    </location>
</feature>
<dbReference type="GO" id="GO:0008137">
    <property type="term" value="F:NADH dehydrogenase (ubiquinone) activity"/>
    <property type="evidence" value="ECO:0007669"/>
    <property type="project" value="InterPro"/>
</dbReference>
<dbReference type="AlphaFoldDB" id="A0A481WBC2"/>
<dbReference type="EMBL" id="MH844545">
    <property type="protein sequence ID" value="QBJ06319.1"/>
    <property type="molecule type" value="Genomic_DNA"/>
</dbReference>
<protein>
    <submittedName>
        <fullName evidence="7">NADH dehydrogenase subunit 2</fullName>
    </submittedName>
</protein>
<evidence type="ECO:0000256" key="4">
    <source>
        <dbReference type="ARBA" id="ARBA00023136"/>
    </source>
</evidence>
<evidence type="ECO:0000256" key="1">
    <source>
        <dbReference type="ARBA" id="ARBA00004141"/>
    </source>
</evidence>
<reference evidence="7" key="1">
    <citation type="journal article" date="2018" name="Mitochondrial DNA Part B Resour">
        <title>The complete mitochondrial genome of a transitional form in secondary endosymbiotic Cryptophyte algae Guillardia theta strain CCMP2712.</title>
        <authorList>
            <person name="Suo F."/>
            <person name="Ma Y."/>
            <person name="Manzilamu Z."/>
            <person name="Huang L."/>
        </authorList>
    </citation>
    <scope>NUCLEOTIDE SEQUENCE</scope>
</reference>
<comment type="subcellular location">
    <subcellularLocation>
        <location evidence="1">Membrane</location>
        <topology evidence="1">Multi-pass membrane protein</topology>
    </subcellularLocation>
</comment>
<evidence type="ECO:0000256" key="3">
    <source>
        <dbReference type="ARBA" id="ARBA00022989"/>
    </source>
</evidence>
<dbReference type="PANTHER" id="PTHR22773">
    <property type="entry name" value="NADH DEHYDROGENASE"/>
    <property type="match status" value="1"/>
</dbReference>
<evidence type="ECO:0000259" key="6">
    <source>
        <dbReference type="Pfam" id="PF00361"/>
    </source>
</evidence>
<dbReference type="RefSeq" id="YP_009577940.1">
    <property type="nucleotide sequence ID" value="NC_041490.1"/>
</dbReference>
<evidence type="ECO:0000256" key="2">
    <source>
        <dbReference type="ARBA" id="ARBA00022692"/>
    </source>
</evidence>
<feature type="transmembrane region" description="Helical" evidence="5">
    <location>
        <begin position="168"/>
        <end position="192"/>
    </location>
</feature>
<feature type="transmembrane region" description="Helical" evidence="5">
    <location>
        <begin position="419"/>
        <end position="441"/>
    </location>
</feature>
<keyword evidence="3 5" id="KW-1133">Transmembrane helix</keyword>
<feature type="transmembrane region" description="Helical" evidence="5">
    <location>
        <begin position="44"/>
        <end position="66"/>
    </location>
</feature>
<accession>A0A481WBC2</accession>
<dbReference type="GO" id="GO:0042773">
    <property type="term" value="P:ATP synthesis coupled electron transport"/>
    <property type="evidence" value="ECO:0007669"/>
    <property type="project" value="InterPro"/>
</dbReference>
<feature type="transmembrane region" description="Helical" evidence="5">
    <location>
        <begin position="113"/>
        <end position="131"/>
    </location>
</feature>
<feature type="transmembrane region" description="Helical" evidence="5">
    <location>
        <begin position="462"/>
        <end position="488"/>
    </location>
</feature>
<dbReference type="InterPro" id="IPR001750">
    <property type="entry name" value="ND/Mrp_TM"/>
</dbReference>
<feature type="transmembrane region" description="Helical" evidence="5">
    <location>
        <begin position="12"/>
        <end position="32"/>
    </location>
</feature>
<feature type="transmembrane region" description="Helical" evidence="5">
    <location>
        <begin position="86"/>
        <end position="106"/>
    </location>
</feature>
<dbReference type="GeneID" id="39703354"/>
<feature type="transmembrane region" description="Helical" evidence="5">
    <location>
        <begin position="252"/>
        <end position="273"/>
    </location>
</feature>
<dbReference type="HAMAP" id="MF_00445">
    <property type="entry name" value="NDH1_NuoN_1"/>
    <property type="match status" value="1"/>
</dbReference>
<keyword evidence="7" id="KW-0496">Mitochondrion</keyword>